<proteinExistence type="predicted"/>
<accession>A0A2T4UVC1</accession>
<reference evidence="2 3" key="1">
    <citation type="submission" date="2018-03" db="EMBL/GenBank/DDBJ databases">
        <title>Bacteriophage NCPPB3778 and a type I-E CRISPR drive the evolution of the US Biological Select Agent, Rathayibacter toxicus.</title>
        <authorList>
            <person name="Davis E.W.II."/>
            <person name="Tabima J.F."/>
            <person name="Weisberg A.J."/>
            <person name="Dantas Lopes L."/>
            <person name="Wiseman M.S."/>
            <person name="Wiseman M.S."/>
            <person name="Pupko T."/>
            <person name="Belcher M.S."/>
            <person name="Sechler A.J."/>
            <person name="Tancos M.A."/>
            <person name="Schroeder B.K."/>
            <person name="Murray T.D."/>
            <person name="Luster D.G."/>
            <person name="Schneider W.L."/>
            <person name="Rogers E."/>
            <person name="Andreote F.D."/>
            <person name="Grunwald N.J."/>
            <person name="Putnam M.L."/>
            <person name="Chang J.H."/>
        </authorList>
    </citation>
    <scope>NUCLEOTIDE SEQUENCE [LARGE SCALE GENOMIC DNA]</scope>
    <source>
        <strain evidence="2 3">DSM 15933</strain>
    </source>
</reference>
<dbReference type="InterPro" id="IPR050194">
    <property type="entry name" value="Glycosyltransferase_grp1"/>
</dbReference>
<organism evidence="2 3">
    <name type="scientific">Rathayibacter caricis DSM 15933</name>
    <dbReference type="NCBI Taxonomy" id="1328867"/>
    <lineage>
        <taxon>Bacteria</taxon>
        <taxon>Bacillati</taxon>
        <taxon>Actinomycetota</taxon>
        <taxon>Actinomycetes</taxon>
        <taxon>Micrococcales</taxon>
        <taxon>Microbacteriaceae</taxon>
        <taxon>Rathayibacter</taxon>
    </lineage>
</organism>
<dbReference type="GO" id="GO:0016757">
    <property type="term" value="F:glycosyltransferase activity"/>
    <property type="evidence" value="ECO:0007669"/>
    <property type="project" value="TreeGrafter"/>
</dbReference>
<sequence length="367" mass="40714">MNAGRSTSRRSIRLVPELRAVHLERYPRTTPAVMLYFDENYDLAGVPVPPEIRKVGLRSLVSEFWSSEAEVLEMPEPLWVRFLPTGAVIAVLFKVTGAVRGRRRLISTYAMENNSLPRLIGGRRHVPEPVVRVFAVGLGLYMRAVIDRLAFASSGAERLYTALPFVSAIDHRTIEELPSALADDDDSVSAGSALFVGALEPRKGVRELLASWEQVERHHERVRLSIIGPGPLTEEIEAWVLQSPSTRCYLGQRPRTEIIDRLRRTQVLIAPSIPYGRWREQIGLPIKEALSVGVTVVTSRQTGLADWLEQHGHAVVDLTAHDAAVASLASAVSEALTAPLDRARVRASLPDTEGRVASDIWLHRTTR</sequence>
<evidence type="ECO:0000256" key="1">
    <source>
        <dbReference type="ARBA" id="ARBA00021292"/>
    </source>
</evidence>
<name>A0A2T4UVC1_9MICO</name>
<gene>
    <name evidence="2" type="ORF">C1I63_11930</name>
</gene>
<keyword evidence="3" id="KW-1185">Reference proteome</keyword>
<dbReference type="PANTHER" id="PTHR45947">
    <property type="entry name" value="SULFOQUINOVOSYL TRANSFERASE SQD2"/>
    <property type="match status" value="1"/>
</dbReference>
<dbReference type="SUPFAM" id="SSF53756">
    <property type="entry name" value="UDP-Glycosyltransferase/glycogen phosphorylase"/>
    <property type="match status" value="1"/>
</dbReference>
<dbReference type="AlphaFoldDB" id="A0A2T4UVC1"/>
<evidence type="ECO:0000313" key="2">
    <source>
        <dbReference type="EMBL" id="PTL73484.1"/>
    </source>
</evidence>
<comment type="caution">
    <text evidence="2">The sequence shown here is derived from an EMBL/GenBank/DDBJ whole genome shotgun (WGS) entry which is preliminary data.</text>
</comment>
<dbReference type="Pfam" id="PF13692">
    <property type="entry name" value="Glyco_trans_1_4"/>
    <property type="match status" value="1"/>
</dbReference>
<evidence type="ECO:0000313" key="3">
    <source>
        <dbReference type="Proteomes" id="UP000241085"/>
    </source>
</evidence>
<protein>
    <recommendedName>
        <fullName evidence="1">D-inositol 3-phosphate glycosyltransferase</fullName>
    </recommendedName>
</protein>
<dbReference type="Proteomes" id="UP000241085">
    <property type="component" value="Unassembled WGS sequence"/>
</dbReference>
<dbReference type="PANTHER" id="PTHR45947:SF3">
    <property type="entry name" value="SULFOQUINOVOSYL TRANSFERASE SQD2"/>
    <property type="match status" value="1"/>
</dbReference>
<dbReference type="Gene3D" id="3.40.50.2000">
    <property type="entry name" value="Glycogen Phosphorylase B"/>
    <property type="match status" value="1"/>
</dbReference>
<dbReference type="EMBL" id="PZPL01000001">
    <property type="protein sequence ID" value="PTL73484.1"/>
    <property type="molecule type" value="Genomic_DNA"/>
</dbReference>